<dbReference type="EMBL" id="JALLKP010000001">
    <property type="protein sequence ID" value="KAK2198332.1"/>
    <property type="molecule type" value="Genomic_DNA"/>
</dbReference>
<keyword evidence="3" id="KW-1185">Reference proteome</keyword>
<comment type="caution">
    <text evidence="2">The sequence shown here is derived from an EMBL/GenBank/DDBJ whole genome shotgun (WGS) entry which is preliminary data.</text>
</comment>
<dbReference type="KEGG" id="bdw:94335641"/>
<evidence type="ECO:0000313" key="2">
    <source>
        <dbReference type="EMBL" id="KAK2198332.1"/>
    </source>
</evidence>
<proteinExistence type="predicted"/>
<organism evidence="2 3">
    <name type="scientific">Babesia duncani</name>
    <dbReference type="NCBI Taxonomy" id="323732"/>
    <lineage>
        <taxon>Eukaryota</taxon>
        <taxon>Sar</taxon>
        <taxon>Alveolata</taxon>
        <taxon>Apicomplexa</taxon>
        <taxon>Aconoidasida</taxon>
        <taxon>Piroplasmida</taxon>
        <taxon>Babesiidae</taxon>
        <taxon>Babesia</taxon>
    </lineage>
</organism>
<protein>
    <submittedName>
        <fullName evidence="2">Uncharacterized protein</fullName>
    </submittedName>
</protein>
<gene>
    <name evidence="2" type="ORF">BdWA1_001343</name>
</gene>
<dbReference type="AlphaFoldDB" id="A0AAD9PPG7"/>
<accession>A0AAD9PPG7</accession>
<feature type="compositionally biased region" description="Basic and acidic residues" evidence="1">
    <location>
        <begin position="267"/>
        <end position="276"/>
    </location>
</feature>
<evidence type="ECO:0000313" key="3">
    <source>
        <dbReference type="Proteomes" id="UP001214638"/>
    </source>
</evidence>
<dbReference type="Proteomes" id="UP001214638">
    <property type="component" value="Unassembled WGS sequence"/>
</dbReference>
<name>A0AAD9PPG7_9APIC</name>
<sequence>MVQSRASGGPTLVSIGPSKSWRLANVLGQNSEHWKSPISPRKYKVSTNDDFDYIGSDDYHDLLQKQLGVTSWASTKVSKRSKTAQMGKILGMVAQYLKDPTMMRFGILKSELQRLNRMQNPNDDLHMIQKSTLCIYNRTQNAKMDHTPIQNLPSDDSIGSWILVGAKQKPTRVSVPQDPQAKPSLAPILHPPTPHSLGHSHPLHKSQTTSRDVRPKRDTGKETREESPKYPSSKPTKKTQIKATSNPDTHLIASLYSLDQLNLLDKPQTKSHETKTGKKQKERGPTRELSKPRGKMVISATHDWSFD</sequence>
<dbReference type="GeneID" id="94335641"/>
<evidence type="ECO:0000256" key="1">
    <source>
        <dbReference type="SAM" id="MobiDB-lite"/>
    </source>
</evidence>
<feature type="compositionally biased region" description="Basic and acidic residues" evidence="1">
    <location>
        <begin position="211"/>
        <end position="228"/>
    </location>
</feature>
<feature type="region of interest" description="Disordered" evidence="1">
    <location>
        <begin position="261"/>
        <end position="307"/>
    </location>
</feature>
<reference evidence="2" key="1">
    <citation type="journal article" date="2023" name="Nat. Microbiol.">
        <title>Babesia duncani multi-omics identifies virulence factors and drug targets.</title>
        <authorList>
            <person name="Singh P."/>
            <person name="Lonardi S."/>
            <person name="Liang Q."/>
            <person name="Vydyam P."/>
            <person name="Khabirova E."/>
            <person name="Fang T."/>
            <person name="Gihaz S."/>
            <person name="Thekkiniath J."/>
            <person name="Munshi M."/>
            <person name="Abel S."/>
            <person name="Ciampossin L."/>
            <person name="Batugedara G."/>
            <person name="Gupta M."/>
            <person name="Lu X.M."/>
            <person name="Lenz T."/>
            <person name="Chakravarty S."/>
            <person name="Cornillot E."/>
            <person name="Hu Y."/>
            <person name="Ma W."/>
            <person name="Gonzalez L.M."/>
            <person name="Sanchez S."/>
            <person name="Estrada K."/>
            <person name="Sanchez-Flores A."/>
            <person name="Montero E."/>
            <person name="Harb O.S."/>
            <person name="Le Roch K.G."/>
            <person name="Mamoun C.B."/>
        </authorList>
    </citation>
    <scope>NUCLEOTIDE SEQUENCE</scope>
    <source>
        <strain evidence="2">WA1</strain>
    </source>
</reference>
<feature type="region of interest" description="Disordered" evidence="1">
    <location>
        <begin position="169"/>
        <end position="246"/>
    </location>
</feature>
<feature type="compositionally biased region" description="Basic and acidic residues" evidence="1">
    <location>
        <begin position="282"/>
        <end position="291"/>
    </location>
</feature>
<dbReference type="RefSeq" id="XP_067805174.1">
    <property type="nucleotide sequence ID" value="XM_067946383.1"/>
</dbReference>